<comment type="caution">
    <text evidence="5">The sequence shown here is derived from an EMBL/GenBank/DDBJ whole genome shotgun (WGS) entry which is preliminary data.</text>
</comment>
<dbReference type="PANTHER" id="PTHR47706:SF9">
    <property type="entry name" value="NMRA-LIKE DOMAIN-CONTAINING PROTEIN-RELATED"/>
    <property type="match status" value="1"/>
</dbReference>
<dbReference type="InterPro" id="IPR036291">
    <property type="entry name" value="NAD(P)-bd_dom_sf"/>
</dbReference>
<dbReference type="SUPFAM" id="SSF51735">
    <property type="entry name" value="NAD(P)-binding Rossmann-fold domains"/>
    <property type="match status" value="1"/>
</dbReference>
<keyword evidence="2" id="KW-0521">NADP</keyword>
<evidence type="ECO:0000256" key="2">
    <source>
        <dbReference type="ARBA" id="ARBA00022857"/>
    </source>
</evidence>
<reference evidence="5 6" key="1">
    <citation type="journal article" date="2023" name="IMA Fungus">
        <title>Comparative genomic study of the Penicillium genus elucidates a diverse pangenome and 15 lateral gene transfer events.</title>
        <authorList>
            <person name="Petersen C."/>
            <person name="Sorensen T."/>
            <person name="Nielsen M.R."/>
            <person name="Sondergaard T.E."/>
            <person name="Sorensen J.L."/>
            <person name="Fitzpatrick D.A."/>
            <person name="Frisvad J.C."/>
            <person name="Nielsen K.L."/>
        </authorList>
    </citation>
    <scope>NUCLEOTIDE SEQUENCE [LARGE SCALE GENOMIC DNA]</scope>
    <source>
        <strain evidence="5 6">IBT 35679</strain>
    </source>
</reference>
<dbReference type="CDD" id="cd05259">
    <property type="entry name" value="PCBER_SDR_a"/>
    <property type="match status" value="1"/>
</dbReference>
<proteinExistence type="inferred from homology"/>
<dbReference type="Gene3D" id="3.40.50.720">
    <property type="entry name" value="NAD(P)-binding Rossmann-like Domain"/>
    <property type="match status" value="1"/>
</dbReference>
<dbReference type="Gene3D" id="3.90.25.10">
    <property type="entry name" value="UDP-galactose 4-epimerase, domain 1"/>
    <property type="match status" value="1"/>
</dbReference>
<evidence type="ECO:0000256" key="3">
    <source>
        <dbReference type="ARBA" id="ARBA00023002"/>
    </source>
</evidence>
<dbReference type="InterPro" id="IPR051609">
    <property type="entry name" value="NmrA/Isoflavone_reductase-like"/>
</dbReference>
<sequence length="305" mass="33682">MAQVIENVMVMGAGGLFGTEVLSALQKEGSFNLSILSRKSSRSSFPSHIKVHTVDDDYPIDQLIDAFKGQDALVSTLPGRPYTVHLRMIDAAIQAGVKRFIPTEYGNNTCAAAAELVVLYAEKAKVIAYLKTKESTGLTWTAIHTGQFFDWGLESGWLDYYLKERLVTIYDSGDKPWSTSTLGTASAAVVKVLLKPEETTNRPIYVASFTVSQRQVLEALEKATGTTWEVQRMSSEDALKKAAELDTKDYSDGLKLLVLMLLYADDKDRGANFEKDGLLCNKLLGLPEEDLTEVVNRVVKQQTLD</sequence>
<dbReference type="GO" id="GO:0016491">
    <property type="term" value="F:oxidoreductase activity"/>
    <property type="evidence" value="ECO:0007669"/>
    <property type="project" value="UniProtKB-KW"/>
</dbReference>
<dbReference type="Pfam" id="PF13460">
    <property type="entry name" value="NAD_binding_10"/>
    <property type="match status" value="1"/>
</dbReference>
<dbReference type="PANTHER" id="PTHR47706">
    <property type="entry name" value="NMRA-LIKE FAMILY PROTEIN"/>
    <property type="match status" value="1"/>
</dbReference>
<evidence type="ECO:0000313" key="6">
    <source>
        <dbReference type="Proteomes" id="UP001220324"/>
    </source>
</evidence>
<accession>A0AAD6D0H6</accession>
<name>A0AAD6D0H6_9EURO</name>
<evidence type="ECO:0000313" key="5">
    <source>
        <dbReference type="EMBL" id="KAJ5546768.1"/>
    </source>
</evidence>
<gene>
    <name evidence="5" type="ORF">N7494_004353</name>
</gene>
<evidence type="ECO:0000256" key="1">
    <source>
        <dbReference type="ARBA" id="ARBA00005725"/>
    </source>
</evidence>
<feature type="domain" description="NAD(P)-binding" evidence="4">
    <location>
        <begin position="12"/>
        <end position="151"/>
    </location>
</feature>
<dbReference type="InterPro" id="IPR016040">
    <property type="entry name" value="NAD(P)-bd_dom"/>
</dbReference>
<protein>
    <submittedName>
        <fullName evidence="5">Isoflavone reductase family protein</fullName>
    </submittedName>
</protein>
<dbReference type="AlphaFoldDB" id="A0AAD6D0H6"/>
<evidence type="ECO:0000259" key="4">
    <source>
        <dbReference type="Pfam" id="PF13460"/>
    </source>
</evidence>
<dbReference type="Proteomes" id="UP001220324">
    <property type="component" value="Unassembled WGS sequence"/>
</dbReference>
<keyword evidence="6" id="KW-1185">Reference proteome</keyword>
<keyword evidence="3" id="KW-0560">Oxidoreductase</keyword>
<comment type="similarity">
    <text evidence="1">Belongs to the NmrA-type oxidoreductase family. Isoflavone reductase subfamily.</text>
</comment>
<dbReference type="InterPro" id="IPR045312">
    <property type="entry name" value="PCBER-like"/>
</dbReference>
<organism evidence="5 6">
    <name type="scientific">Penicillium frequentans</name>
    <dbReference type="NCBI Taxonomy" id="3151616"/>
    <lineage>
        <taxon>Eukaryota</taxon>
        <taxon>Fungi</taxon>
        <taxon>Dikarya</taxon>
        <taxon>Ascomycota</taxon>
        <taxon>Pezizomycotina</taxon>
        <taxon>Eurotiomycetes</taxon>
        <taxon>Eurotiomycetidae</taxon>
        <taxon>Eurotiales</taxon>
        <taxon>Aspergillaceae</taxon>
        <taxon>Penicillium</taxon>
    </lineage>
</organism>
<dbReference type="EMBL" id="JAQIZZ010000003">
    <property type="protein sequence ID" value="KAJ5546768.1"/>
    <property type="molecule type" value="Genomic_DNA"/>
</dbReference>